<organism evidence="1 2">
    <name type="scientific">Pleurodeles waltl</name>
    <name type="common">Iberian ribbed newt</name>
    <dbReference type="NCBI Taxonomy" id="8319"/>
    <lineage>
        <taxon>Eukaryota</taxon>
        <taxon>Metazoa</taxon>
        <taxon>Chordata</taxon>
        <taxon>Craniata</taxon>
        <taxon>Vertebrata</taxon>
        <taxon>Euteleostomi</taxon>
        <taxon>Amphibia</taxon>
        <taxon>Batrachia</taxon>
        <taxon>Caudata</taxon>
        <taxon>Salamandroidea</taxon>
        <taxon>Salamandridae</taxon>
        <taxon>Pleurodelinae</taxon>
        <taxon>Pleurodeles</taxon>
    </lineage>
</organism>
<dbReference type="AlphaFoldDB" id="A0AAV7RWU8"/>
<dbReference type="EMBL" id="JANPWB010000009">
    <property type="protein sequence ID" value="KAJ1157274.1"/>
    <property type="molecule type" value="Genomic_DNA"/>
</dbReference>
<name>A0AAV7RWU8_PLEWA</name>
<proteinExistence type="predicted"/>
<keyword evidence="2" id="KW-1185">Reference proteome</keyword>
<accession>A0AAV7RWU8</accession>
<dbReference type="Proteomes" id="UP001066276">
    <property type="component" value="Chromosome 5"/>
</dbReference>
<protein>
    <submittedName>
        <fullName evidence="1">Uncharacterized protein</fullName>
    </submittedName>
</protein>
<comment type="caution">
    <text evidence="1">The sequence shown here is derived from an EMBL/GenBank/DDBJ whole genome shotgun (WGS) entry which is preliminary data.</text>
</comment>
<gene>
    <name evidence="1" type="ORF">NDU88_009989</name>
</gene>
<evidence type="ECO:0000313" key="1">
    <source>
        <dbReference type="EMBL" id="KAJ1157274.1"/>
    </source>
</evidence>
<sequence>MAISVPGGNERPAAAEAVTPVVGRVTRTTALTRGMGAKPLQLLYCHTPPAHPQQNLSLLQGPQRKATIRAAILVVGSGGPRLDPGIASIRSLTPWGPWWARTASGWK</sequence>
<evidence type="ECO:0000313" key="2">
    <source>
        <dbReference type="Proteomes" id="UP001066276"/>
    </source>
</evidence>
<reference evidence="1" key="1">
    <citation type="journal article" date="2022" name="bioRxiv">
        <title>Sequencing and chromosome-scale assembly of the giantPleurodeles waltlgenome.</title>
        <authorList>
            <person name="Brown T."/>
            <person name="Elewa A."/>
            <person name="Iarovenko S."/>
            <person name="Subramanian E."/>
            <person name="Araus A.J."/>
            <person name="Petzold A."/>
            <person name="Susuki M."/>
            <person name="Suzuki K.-i.T."/>
            <person name="Hayashi T."/>
            <person name="Toyoda A."/>
            <person name="Oliveira C."/>
            <person name="Osipova E."/>
            <person name="Leigh N.D."/>
            <person name="Simon A."/>
            <person name="Yun M.H."/>
        </authorList>
    </citation>
    <scope>NUCLEOTIDE SEQUENCE</scope>
    <source>
        <strain evidence="1">20211129_DDA</strain>
        <tissue evidence="1">Liver</tissue>
    </source>
</reference>